<keyword evidence="2" id="KW-1185">Reference proteome</keyword>
<dbReference type="OrthoDB" id="925984at2"/>
<name>A0A239FVL1_9BACT</name>
<proteinExistence type="predicted"/>
<evidence type="ECO:0000313" key="1">
    <source>
        <dbReference type="EMBL" id="SNS60558.1"/>
    </source>
</evidence>
<dbReference type="Pfam" id="PF13692">
    <property type="entry name" value="Glyco_trans_1_4"/>
    <property type="match status" value="1"/>
</dbReference>
<dbReference type="RefSeq" id="WP_089319376.1">
    <property type="nucleotide sequence ID" value="NZ_FZOQ01000009.1"/>
</dbReference>
<sequence>MSEKRILIASLLKPVNDTRLYEKLGLSLAKISQVQVHICGFAAPTPSTAPANVFFHSLFKFRRLSLGRLQAQQDYYAFLRQVKPSLVIVATHELLFTTYLYCRKHQVKLIYDVQENFALNLRAQDNYPEGVKQLLAWGVRGAEHVLARGVDHFLLAEQSYATELPFLGARFTVLENKFKPPSHYTLPATPVYLQQPLKLLYSGTIATIYGIFEAIELTKKLQHQETGTSLTIIGYSPQEATWREVQRMVEGLPFVRLIGGQQLVPHQQILEEIQKSTLGLLPYQPNESTFRCIPTKLFEYMAYALPLLIQENPLWNRMLQQQEAGIAIDFKAANAAELLQRLRRKPYYSFGVPKDVFWLQEEEKLLPVVQSLL</sequence>
<dbReference type="Gene3D" id="3.40.50.2000">
    <property type="entry name" value="Glycogen Phosphorylase B"/>
    <property type="match status" value="1"/>
</dbReference>
<dbReference type="GO" id="GO:0016740">
    <property type="term" value="F:transferase activity"/>
    <property type="evidence" value="ECO:0007669"/>
    <property type="project" value="UniProtKB-KW"/>
</dbReference>
<reference evidence="2" key="1">
    <citation type="submission" date="2017-06" db="EMBL/GenBank/DDBJ databases">
        <authorList>
            <person name="Varghese N."/>
            <person name="Submissions S."/>
        </authorList>
    </citation>
    <scope>NUCLEOTIDE SEQUENCE [LARGE SCALE GENOMIC DNA]</scope>
    <source>
        <strain evidence="2">NKM1</strain>
    </source>
</reference>
<gene>
    <name evidence="1" type="ORF">SAMN06296052_109129</name>
</gene>
<accession>A0A239FVL1</accession>
<dbReference type="SUPFAM" id="SSF53756">
    <property type="entry name" value="UDP-Glycosyltransferase/glycogen phosphorylase"/>
    <property type="match status" value="1"/>
</dbReference>
<protein>
    <submittedName>
        <fullName evidence="1">Glycosyltransferase involved in cell wall bisynthesis</fullName>
    </submittedName>
</protein>
<keyword evidence="1" id="KW-0808">Transferase</keyword>
<evidence type="ECO:0000313" key="2">
    <source>
        <dbReference type="Proteomes" id="UP000198432"/>
    </source>
</evidence>
<dbReference type="AlphaFoldDB" id="A0A239FVL1"/>
<dbReference type="EMBL" id="FZOQ01000009">
    <property type="protein sequence ID" value="SNS60558.1"/>
    <property type="molecule type" value="Genomic_DNA"/>
</dbReference>
<dbReference type="Proteomes" id="UP000198432">
    <property type="component" value="Unassembled WGS sequence"/>
</dbReference>
<organism evidence="1 2">
    <name type="scientific">Pontibacter ummariensis</name>
    <dbReference type="NCBI Taxonomy" id="1610492"/>
    <lineage>
        <taxon>Bacteria</taxon>
        <taxon>Pseudomonadati</taxon>
        <taxon>Bacteroidota</taxon>
        <taxon>Cytophagia</taxon>
        <taxon>Cytophagales</taxon>
        <taxon>Hymenobacteraceae</taxon>
        <taxon>Pontibacter</taxon>
    </lineage>
</organism>